<accession>A0A0E9U3G6</accession>
<organism evidence="1">
    <name type="scientific">Anguilla anguilla</name>
    <name type="common">European freshwater eel</name>
    <name type="synonym">Muraena anguilla</name>
    <dbReference type="NCBI Taxonomy" id="7936"/>
    <lineage>
        <taxon>Eukaryota</taxon>
        <taxon>Metazoa</taxon>
        <taxon>Chordata</taxon>
        <taxon>Craniata</taxon>
        <taxon>Vertebrata</taxon>
        <taxon>Euteleostomi</taxon>
        <taxon>Actinopterygii</taxon>
        <taxon>Neopterygii</taxon>
        <taxon>Teleostei</taxon>
        <taxon>Anguilliformes</taxon>
        <taxon>Anguillidae</taxon>
        <taxon>Anguilla</taxon>
    </lineage>
</organism>
<dbReference type="EMBL" id="GBXM01048241">
    <property type="protein sequence ID" value="JAH60336.1"/>
    <property type="molecule type" value="Transcribed_RNA"/>
</dbReference>
<evidence type="ECO:0000313" key="1">
    <source>
        <dbReference type="EMBL" id="JAH60336.1"/>
    </source>
</evidence>
<proteinExistence type="predicted"/>
<sequence>MKASRPKSRSYEYLIHSYNQKSRERSIQVLKKLFALT</sequence>
<reference evidence="1" key="1">
    <citation type="submission" date="2014-11" db="EMBL/GenBank/DDBJ databases">
        <authorList>
            <person name="Amaro Gonzalez C."/>
        </authorList>
    </citation>
    <scope>NUCLEOTIDE SEQUENCE</scope>
</reference>
<protein>
    <submittedName>
        <fullName evidence="1">Uncharacterized protein</fullName>
    </submittedName>
</protein>
<name>A0A0E9U3G6_ANGAN</name>
<reference evidence="1" key="2">
    <citation type="journal article" date="2015" name="Fish Shellfish Immunol.">
        <title>Early steps in the European eel (Anguilla anguilla)-Vibrio vulnificus interaction in the gills: Role of the RtxA13 toxin.</title>
        <authorList>
            <person name="Callol A."/>
            <person name="Pajuelo D."/>
            <person name="Ebbesson L."/>
            <person name="Teles M."/>
            <person name="MacKenzie S."/>
            <person name="Amaro C."/>
        </authorList>
    </citation>
    <scope>NUCLEOTIDE SEQUENCE</scope>
</reference>
<dbReference type="AlphaFoldDB" id="A0A0E9U3G6"/>